<dbReference type="Proteomes" id="UP001295423">
    <property type="component" value="Unassembled WGS sequence"/>
</dbReference>
<comment type="catalytic activity">
    <reaction evidence="6">
        <text>a 1,2-diacyl-sn-glycero-3-phospho-(1D-myo-inositol-4,5-bisphosphate) + H2O = 1D-myo-inositol 1,4,5-trisphosphate + a 1,2-diacyl-sn-glycerol + H(+)</text>
        <dbReference type="Rhea" id="RHEA:33179"/>
        <dbReference type="ChEBI" id="CHEBI:15377"/>
        <dbReference type="ChEBI" id="CHEBI:15378"/>
        <dbReference type="ChEBI" id="CHEBI:17815"/>
        <dbReference type="ChEBI" id="CHEBI:58456"/>
        <dbReference type="ChEBI" id="CHEBI:203600"/>
        <dbReference type="EC" id="3.1.4.11"/>
    </reaction>
</comment>
<dbReference type="Pfam" id="PF00387">
    <property type="entry name" value="PI-PLC-Y"/>
    <property type="match status" value="1"/>
</dbReference>
<dbReference type="EC" id="3.1.4.11" evidence="1 6"/>
<dbReference type="GO" id="GO:0051209">
    <property type="term" value="P:release of sequestered calcium ion into cytosol"/>
    <property type="evidence" value="ECO:0007669"/>
    <property type="project" value="TreeGrafter"/>
</dbReference>
<dbReference type="AlphaFoldDB" id="A0AAD2JKR3"/>
<protein>
    <recommendedName>
        <fullName evidence="1 6">Phosphoinositide phospholipase C</fullName>
        <ecNumber evidence="1 6">3.1.4.11</ecNumber>
    </recommendedName>
</protein>
<dbReference type="PANTHER" id="PTHR10336">
    <property type="entry name" value="PHOSPHOINOSITIDE-SPECIFIC PHOSPHOLIPASE C FAMILY PROTEIN"/>
    <property type="match status" value="1"/>
</dbReference>
<feature type="domain" description="PI-PLC Y-box" evidence="9">
    <location>
        <begin position="659"/>
        <end position="768"/>
    </location>
</feature>
<evidence type="ECO:0000256" key="7">
    <source>
        <dbReference type="SAM" id="MobiDB-lite"/>
    </source>
</evidence>
<dbReference type="InterPro" id="IPR001192">
    <property type="entry name" value="PI-PLC_fam"/>
</dbReference>
<gene>
    <name evidence="10" type="ORF">CYCCA115_LOCUS18153</name>
</gene>
<dbReference type="GO" id="GO:0048015">
    <property type="term" value="P:phosphatidylinositol-mediated signaling"/>
    <property type="evidence" value="ECO:0007669"/>
    <property type="project" value="TreeGrafter"/>
</dbReference>
<evidence type="ECO:0000259" key="8">
    <source>
        <dbReference type="PROSITE" id="PS50004"/>
    </source>
</evidence>
<keyword evidence="3 6" id="KW-0442">Lipid degradation</keyword>
<proteinExistence type="predicted"/>
<feature type="region of interest" description="Disordered" evidence="7">
    <location>
        <begin position="566"/>
        <end position="591"/>
    </location>
</feature>
<dbReference type="InterPro" id="IPR001711">
    <property type="entry name" value="PLipase_C_Pinositol-sp_Y"/>
</dbReference>
<keyword evidence="2 6" id="KW-0378">Hydrolase</keyword>
<dbReference type="InterPro" id="IPR000008">
    <property type="entry name" value="C2_dom"/>
</dbReference>
<dbReference type="PROSITE" id="PS50004">
    <property type="entry name" value="C2"/>
    <property type="match status" value="1"/>
</dbReference>
<organism evidence="10 11">
    <name type="scientific">Cylindrotheca closterium</name>
    <dbReference type="NCBI Taxonomy" id="2856"/>
    <lineage>
        <taxon>Eukaryota</taxon>
        <taxon>Sar</taxon>
        <taxon>Stramenopiles</taxon>
        <taxon>Ochrophyta</taxon>
        <taxon>Bacillariophyta</taxon>
        <taxon>Bacillariophyceae</taxon>
        <taxon>Bacillariophycidae</taxon>
        <taxon>Bacillariales</taxon>
        <taxon>Bacillariaceae</taxon>
        <taxon>Cylindrotheca</taxon>
    </lineage>
</organism>
<reference evidence="10" key="1">
    <citation type="submission" date="2023-08" db="EMBL/GenBank/DDBJ databases">
        <authorList>
            <person name="Audoor S."/>
            <person name="Bilcke G."/>
        </authorList>
    </citation>
    <scope>NUCLEOTIDE SEQUENCE</scope>
</reference>
<evidence type="ECO:0000256" key="6">
    <source>
        <dbReference type="RuleBase" id="RU361133"/>
    </source>
</evidence>
<dbReference type="CDD" id="cd00275">
    <property type="entry name" value="C2_PLC_like"/>
    <property type="match status" value="1"/>
</dbReference>
<dbReference type="EMBL" id="CAKOGP040002014">
    <property type="protein sequence ID" value="CAJ1959734.1"/>
    <property type="molecule type" value="Genomic_DNA"/>
</dbReference>
<dbReference type="InterPro" id="IPR000909">
    <property type="entry name" value="PLipase_C_PInositol-sp_X_dom"/>
</dbReference>
<feature type="compositionally biased region" description="Polar residues" evidence="7">
    <location>
        <begin position="10"/>
        <end position="22"/>
    </location>
</feature>
<evidence type="ECO:0000256" key="4">
    <source>
        <dbReference type="ARBA" id="ARBA00023098"/>
    </source>
</evidence>
<dbReference type="Pfam" id="PF00388">
    <property type="entry name" value="PI-PLC-X"/>
    <property type="match status" value="1"/>
</dbReference>
<name>A0AAD2JKR3_9STRA</name>
<feature type="domain" description="C2" evidence="8">
    <location>
        <begin position="763"/>
        <end position="907"/>
    </location>
</feature>
<dbReference type="PRINTS" id="PR00390">
    <property type="entry name" value="PHPHLIPASEC"/>
</dbReference>
<dbReference type="InterPro" id="IPR017946">
    <property type="entry name" value="PLC-like_Pdiesterase_TIM-brl"/>
</dbReference>
<dbReference type="PROSITE" id="PS50008">
    <property type="entry name" value="PIPLC_Y_DOMAIN"/>
    <property type="match status" value="1"/>
</dbReference>
<evidence type="ECO:0000259" key="9">
    <source>
        <dbReference type="PROSITE" id="PS50008"/>
    </source>
</evidence>
<dbReference type="SMART" id="SM00149">
    <property type="entry name" value="PLCYc"/>
    <property type="match status" value="1"/>
</dbReference>
<feature type="region of interest" description="Disordered" evidence="7">
    <location>
        <begin position="1"/>
        <end position="39"/>
    </location>
</feature>
<feature type="compositionally biased region" description="Low complexity" evidence="7">
    <location>
        <begin position="566"/>
        <end position="579"/>
    </location>
</feature>
<dbReference type="SMART" id="SM00239">
    <property type="entry name" value="C2"/>
    <property type="match status" value="1"/>
</dbReference>
<sequence>MTTIMKAINERSSGNNKSTAAKSPNRGDRGDEDEHDEGEWSDNCLYRRMLRGSQRIQMMMKRQQNSLPLLQQALQNAEVEPSVLTGIKVLRINILKSKTFDVRYFTIDQSREFICVTPEPLPPNVLAENNKSYRHYYYSSDPQKKEKAYAPPYQFIDVADIDAWHVGTVATFRAEVARRLETDRSTGGSTFDEVATEKLLTIYYKGGSETLDLVVPVAQQLNMIVSSLSEIHSTFHRAQPWISKESSLLRYIIANQMVPPMESSETITQAEFHKICEMLHVGSNKDAAFCFQSRTNKNTLPFSECIRMLRTLKPKKTQATVLWDFLFGTKNGSGGTGTVTHKDLHRQFLSKIQSESHLSIRQAHAILTFIQTIEIVSDPYYDDSDNNDGDNSLKSQKTALQKDQFEEFLYSDLNDAYDPEIQQMEQRLDQPLSAYWINTSFKTYQIRTTIGNKERTCASVEGYMKALIRGCKCLDLDCWDGPTMPNAKICIPMVGHPMTKATSDNSSNKNNLLLLRHVCGVVEAYLKMHPQSHPIILSIENYCTPPFQEAMALLLHETLGHRLLLPTSQNNNSKDNNSSWDEESTPSLPCLPSPDALRGRVILHSKAHPESSSSTMTTNDKDWVSLFNNNRQQTREMEEIVGGLKQLVFFEGGNLLEGNLDMASSRDHNHKILSLDGSKHKELLQGACGIVKEKDHRKHHASHLTRSHPSSLNNNPNPVHAWSLGCQAVALRLGSCSGDDHDNASVVLNDGLFRQQNGVGYILKPPSILGLEPAQPISLFVRVLGGRCLPTSSPKSHHRQMDLSVWVTLYDVQKNSTNTEAQNDSMMEQVYKDCHKTTSIDGSGFAPVWKDRGKKFGVQQPDIAMVLFQVMGRETSSGGKSASTCVASAAVPVSCLRKGYRSIQFFDKNNCRTGALRYASLLVHVEY</sequence>
<dbReference type="GO" id="GO:0004435">
    <property type="term" value="F:phosphatidylinositol-4,5-bisphosphate phospholipase C activity"/>
    <property type="evidence" value="ECO:0007669"/>
    <property type="project" value="UniProtKB-EC"/>
</dbReference>
<dbReference type="Gene3D" id="2.60.40.150">
    <property type="entry name" value="C2 domain"/>
    <property type="match status" value="1"/>
</dbReference>
<keyword evidence="4 6" id="KW-0443">Lipid metabolism</keyword>
<keyword evidence="11" id="KW-1185">Reference proteome</keyword>
<evidence type="ECO:0000256" key="1">
    <source>
        <dbReference type="ARBA" id="ARBA00012368"/>
    </source>
</evidence>
<dbReference type="SMART" id="SM00148">
    <property type="entry name" value="PLCXc"/>
    <property type="match status" value="1"/>
</dbReference>
<keyword evidence="5" id="KW-0807">Transducer</keyword>
<evidence type="ECO:0000313" key="10">
    <source>
        <dbReference type="EMBL" id="CAJ1959734.1"/>
    </source>
</evidence>
<dbReference type="PANTHER" id="PTHR10336:SF36">
    <property type="entry name" value="1-PHOSPHATIDYLINOSITOL 4,5-BISPHOSPHATE PHOSPHODIESTERASE BETA-4"/>
    <property type="match status" value="1"/>
</dbReference>
<dbReference type="Gene3D" id="3.20.20.190">
    <property type="entry name" value="Phosphatidylinositol (PI) phosphodiesterase"/>
    <property type="match status" value="1"/>
</dbReference>
<evidence type="ECO:0000256" key="3">
    <source>
        <dbReference type="ARBA" id="ARBA00022963"/>
    </source>
</evidence>
<dbReference type="SUPFAM" id="SSF51695">
    <property type="entry name" value="PLC-like phosphodiesterases"/>
    <property type="match status" value="1"/>
</dbReference>
<dbReference type="GO" id="GO:0016042">
    <property type="term" value="P:lipid catabolic process"/>
    <property type="evidence" value="ECO:0007669"/>
    <property type="project" value="UniProtKB-KW"/>
</dbReference>
<dbReference type="PROSITE" id="PS50007">
    <property type="entry name" value="PIPLC_X_DOMAIN"/>
    <property type="match status" value="1"/>
</dbReference>
<evidence type="ECO:0000256" key="2">
    <source>
        <dbReference type="ARBA" id="ARBA00022801"/>
    </source>
</evidence>
<comment type="caution">
    <text evidence="10">The sequence shown here is derived from an EMBL/GenBank/DDBJ whole genome shotgun (WGS) entry which is preliminary data.</text>
</comment>
<dbReference type="InterPro" id="IPR035892">
    <property type="entry name" value="C2_domain_sf"/>
</dbReference>
<accession>A0AAD2JKR3</accession>
<feature type="compositionally biased region" description="Acidic residues" evidence="7">
    <location>
        <begin position="30"/>
        <end position="39"/>
    </location>
</feature>
<evidence type="ECO:0000313" key="11">
    <source>
        <dbReference type="Proteomes" id="UP001295423"/>
    </source>
</evidence>
<dbReference type="SUPFAM" id="SSF49562">
    <property type="entry name" value="C2 domain (Calcium/lipid-binding domain, CaLB)"/>
    <property type="match status" value="1"/>
</dbReference>
<evidence type="ECO:0000256" key="5">
    <source>
        <dbReference type="ARBA" id="ARBA00023224"/>
    </source>
</evidence>